<evidence type="ECO:0000313" key="10">
    <source>
        <dbReference type="Proteomes" id="UP000799771"/>
    </source>
</evidence>
<dbReference type="InterPro" id="IPR015943">
    <property type="entry name" value="WD40/YVTN_repeat-like_dom_sf"/>
</dbReference>
<dbReference type="OrthoDB" id="5594999at2759"/>
<evidence type="ECO:0000256" key="5">
    <source>
        <dbReference type="ARBA" id="ARBA00022737"/>
    </source>
</evidence>
<dbReference type="Pfam" id="PF00400">
    <property type="entry name" value="WD40"/>
    <property type="match status" value="3"/>
</dbReference>
<dbReference type="PANTHER" id="PTHR14344">
    <property type="entry name" value="WD REPEAT PROTEIN"/>
    <property type="match status" value="1"/>
</dbReference>
<comment type="subcellular location">
    <subcellularLocation>
        <location evidence="1">Cytoplasm</location>
    </subcellularLocation>
</comment>
<dbReference type="GeneID" id="54406039"/>
<dbReference type="PROSITE" id="PS00678">
    <property type="entry name" value="WD_REPEATS_1"/>
    <property type="match status" value="1"/>
</dbReference>
<keyword evidence="2" id="KW-0963">Cytoplasm</keyword>
<dbReference type="InterPro" id="IPR036322">
    <property type="entry name" value="WD40_repeat_dom_sf"/>
</dbReference>
<dbReference type="SMART" id="SM00320">
    <property type="entry name" value="WD40"/>
    <property type="match status" value="7"/>
</dbReference>
<dbReference type="InterPro" id="IPR051973">
    <property type="entry name" value="tRNA_Anticodon_Mtase-Reg"/>
</dbReference>
<dbReference type="InterPro" id="IPR001680">
    <property type="entry name" value="WD40_rpt"/>
</dbReference>
<keyword evidence="10" id="KW-1185">Reference proteome</keyword>
<dbReference type="PROSITE" id="PS50082">
    <property type="entry name" value="WD_REPEATS_2"/>
    <property type="match status" value="2"/>
</dbReference>
<comment type="similarity">
    <text evidence="6">Belongs to the WD repeat WDR6 family.</text>
</comment>
<evidence type="ECO:0000256" key="6">
    <source>
        <dbReference type="ARBA" id="ARBA00038255"/>
    </source>
</evidence>
<dbReference type="SUPFAM" id="SSF50978">
    <property type="entry name" value="WD40 repeat-like"/>
    <property type="match status" value="3"/>
</dbReference>
<proteinExistence type="inferred from homology"/>
<evidence type="ECO:0000256" key="8">
    <source>
        <dbReference type="SAM" id="MobiDB-lite"/>
    </source>
</evidence>
<keyword evidence="3 7" id="KW-0853">WD repeat</keyword>
<organism evidence="9 10">
    <name type="scientific">Dothidotthia symphoricarpi CBS 119687</name>
    <dbReference type="NCBI Taxonomy" id="1392245"/>
    <lineage>
        <taxon>Eukaryota</taxon>
        <taxon>Fungi</taxon>
        <taxon>Dikarya</taxon>
        <taxon>Ascomycota</taxon>
        <taxon>Pezizomycotina</taxon>
        <taxon>Dothideomycetes</taxon>
        <taxon>Pleosporomycetidae</taxon>
        <taxon>Pleosporales</taxon>
        <taxon>Dothidotthiaceae</taxon>
        <taxon>Dothidotthia</taxon>
    </lineage>
</organism>
<dbReference type="PANTHER" id="PTHR14344:SF3">
    <property type="entry name" value="WD REPEAT-CONTAINING PROTEIN 6"/>
    <property type="match status" value="1"/>
</dbReference>
<dbReference type="GO" id="GO:0030488">
    <property type="term" value="P:tRNA methylation"/>
    <property type="evidence" value="ECO:0007669"/>
    <property type="project" value="TreeGrafter"/>
</dbReference>
<sequence>MSTILHHECTRVPVTALASCGALLVAAEGPFVRLYHNKNSCYISSQRVFKAQAVHGVSVCSEEPDHVIRLIIWGGRLCRVLEISFASSDIEHMVPRLYMSDVARAPDWILDMAPRPANLKNLSERGTDTCVAITAHNALLQLSIERQTEGEVSHKSLSLTILELTSSFRSILYSAHLLWDSVDQILIAAGTAFGEIMYWSWNRGADTEPVSCIHRIFLGHEGSIFGVQISKELEPGCDQKLKRIIASCSDDRTIRIWDVSDVNPNLTTEGFTEEGSESQRTRHTGLSNEHADTESAASSNCLAIGWGHTSRVWMLRFPESSPSDKTICLLSAGEDATTRSWILVPNDGKVSVWPYKLLELDSAAYHSGKNIWAATMSSQSSALQRVVRGAADSKITSHPLVRSSQNTPGGMGISVNQYTVLDVLSMAQSQAPNHSQEADFNTHTSSKKADIFRSYCFLDDDSVLLTTNSGKVFLEKLESDPPLREQRLITNSTFIDQLEDLSEHSVCSSATSLGITFVAGSRGSIYSFSKNDLVLKKLHAANGKVAEMFVTDISCSSYRRVALLITLAGPKESQLLYMDLIPTHGPEILRIVTIPMTGLVNDSTTASMSHIEAAGGTYVCLGFRRGSVAVYAIPEDPPEASSIASPFKVIEKLHGNDTVTALTWVGSVRNSSQGHLFSVGRDGSLAVSSFDFTLQSINLVHNLALPIGPKIEGLYFHQDHLLVHGFSSKQWVLYDVTAEEEIMSIETGGAHRSWAFQPSLSAELGGTLVWTRASSMHICSQTRPTHDVIRSGGHGREIKAVAVSSPKGSGEALCHLIATGAEDTDIKIFQYIGGDLICRRTLRRHTTGIQHLQWSEDGEYLFSGGGREEFYIWRFRKLPSFMDIGVVCEFVYAPESEHSDLRIMSFDVTRRNAGYDVAMVFSDSNIKVYHYDPTSATKWQSIAQGIYFTSCLTQSMFLSPRSILTAGTDGHVAVWPLSLEANRSSAVTPVLTPSWPSSARIHQSSSKTMISHTLNDGSILVVSGGDDGGLAFLRVQSDPSSPDISYTSPPVLVCRAHASAVTACAILGHESRVFVLTSGNDEWVRVWEVCQRPVETDRSYGTEDQLSIKRLMKVKTNVADVSSMAVLPTGAGSLDARVLICGVGMEVIRVEWDM</sequence>
<evidence type="ECO:0000256" key="4">
    <source>
        <dbReference type="ARBA" id="ARBA00022694"/>
    </source>
</evidence>
<evidence type="ECO:0000313" key="9">
    <source>
        <dbReference type="EMBL" id="KAF2131949.1"/>
    </source>
</evidence>
<feature type="repeat" description="WD" evidence="7">
    <location>
        <begin position="217"/>
        <end position="267"/>
    </location>
</feature>
<dbReference type="InterPro" id="IPR019775">
    <property type="entry name" value="WD40_repeat_CS"/>
</dbReference>
<evidence type="ECO:0000256" key="7">
    <source>
        <dbReference type="PROSITE-ProRule" id="PRU00221"/>
    </source>
</evidence>
<evidence type="ECO:0000256" key="3">
    <source>
        <dbReference type="ARBA" id="ARBA00022574"/>
    </source>
</evidence>
<dbReference type="AlphaFoldDB" id="A0A6A6AJ31"/>
<accession>A0A6A6AJ31</accession>
<dbReference type="EMBL" id="ML977501">
    <property type="protein sequence ID" value="KAF2131949.1"/>
    <property type="molecule type" value="Genomic_DNA"/>
</dbReference>
<feature type="region of interest" description="Disordered" evidence="8">
    <location>
        <begin position="267"/>
        <end position="294"/>
    </location>
</feature>
<gene>
    <name evidence="9" type="ORF">P153DRAFT_334301</name>
</gene>
<evidence type="ECO:0000256" key="2">
    <source>
        <dbReference type="ARBA" id="ARBA00022490"/>
    </source>
</evidence>
<feature type="repeat" description="WD" evidence="7">
    <location>
        <begin position="842"/>
        <end position="876"/>
    </location>
</feature>
<dbReference type="GO" id="GO:0005737">
    <property type="term" value="C:cytoplasm"/>
    <property type="evidence" value="ECO:0007669"/>
    <property type="project" value="UniProtKB-SubCell"/>
</dbReference>
<dbReference type="Gene3D" id="2.130.10.10">
    <property type="entry name" value="YVTN repeat-like/Quinoprotein amine dehydrogenase"/>
    <property type="match status" value="3"/>
</dbReference>
<reference evidence="9" key="1">
    <citation type="journal article" date="2020" name="Stud. Mycol.">
        <title>101 Dothideomycetes genomes: a test case for predicting lifestyles and emergence of pathogens.</title>
        <authorList>
            <person name="Haridas S."/>
            <person name="Albert R."/>
            <person name="Binder M."/>
            <person name="Bloem J."/>
            <person name="Labutti K."/>
            <person name="Salamov A."/>
            <person name="Andreopoulos B."/>
            <person name="Baker S."/>
            <person name="Barry K."/>
            <person name="Bills G."/>
            <person name="Bluhm B."/>
            <person name="Cannon C."/>
            <person name="Castanera R."/>
            <person name="Culley D."/>
            <person name="Daum C."/>
            <person name="Ezra D."/>
            <person name="Gonzalez J."/>
            <person name="Henrissat B."/>
            <person name="Kuo A."/>
            <person name="Liang C."/>
            <person name="Lipzen A."/>
            <person name="Lutzoni F."/>
            <person name="Magnuson J."/>
            <person name="Mondo S."/>
            <person name="Nolan M."/>
            <person name="Ohm R."/>
            <person name="Pangilinan J."/>
            <person name="Park H.-J."/>
            <person name="Ramirez L."/>
            <person name="Alfaro M."/>
            <person name="Sun H."/>
            <person name="Tritt A."/>
            <person name="Yoshinaga Y."/>
            <person name="Zwiers L.-H."/>
            <person name="Turgeon B."/>
            <person name="Goodwin S."/>
            <person name="Spatafora J."/>
            <person name="Crous P."/>
            <person name="Grigoriev I."/>
        </authorList>
    </citation>
    <scope>NUCLEOTIDE SEQUENCE</scope>
    <source>
        <strain evidence="9">CBS 119687</strain>
    </source>
</reference>
<name>A0A6A6AJ31_9PLEO</name>
<protein>
    <submittedName>
        <fullName evidence="9">WD repeat protein-like protein</fullName>
    </submittedName>
</protein>
<keyword evidence="4" id="KW-0819">tRNA processing</keyword>
<keyword evidence="5" id="KW-0677">Repeat</keyword>
<evidence type="ECO:0000256" key="1">
    <source>
        <dbReference type="ARBA" id="ARBA00004496"/>
    </source>
</evidence>
<dbReference type="RefSeq" id="XP_033526336.1">
    <property type="nucleotide sequence ID" value="XM_033665607.1"/>
</dbReference>
<dbReference type="Proteomes" id="UP000799771">
    <property type="component" value="Unassembled WGS sequence"/>
</dbReference>